<dbReference type="EMBL" id="JEME01000018">
    <property type="protein sequence ID" value="KYG11474.1"/>
    <property type="molecule type" value="Genomic_DNA"/>
</dbReference>
<accession>A0A150U3R3</accession>
<dbReference type="AlphaFoldDB" id="A0A150U3R3"/>
<protein>
    <submittedName>
        <fullName evidence="1">Uncharacterized protein</fullName>
    </submittedName>
</protein>
<reference evidence="1 2" key="1">
    <citation type="submission" date="2014-02" db="EMBL/GenBank/DDBJ databases">
        <title>The small core and large imbalanced accessory genome model reveals a collaborative survival strategy of Sorangium cellulosum strains in nature.</title>
        <authorList>
            <person name="Han K."/>
            <person name="Peng R."/>
            <person name="Blom J."/>
            <person name="Li Y.-Z."/>
        </authorList>
    </citation>
    <scope>NUCLEOTIDE SEQUENCE [LARGE SCALE GENOMIC DNA]</scope>
    <source>
        <strain evidence="1 2">So0007-03</strain>
    </source>
</reference>
<dbReference type="Proteomes" id="UP000075502">
    <property type="component" value="Unassembled WGS sequence"/>
</dbReference>
<organism evidence="1 2">
    <name type="scientific">Sorangium cellulosum</name>
    <name type="common">Polyangium cellulosum</name>
    <dbReference type="NCBI Taxonomy" id="56"/>
    <lineage>
        <taxon>Bacteria</taxon>
        <taxon>Pseudomonadati</taxon>
        <taxon>Myxococcota</taxon>
        <taxon>Polyangia</taxon>
        <taxon>Polyangiales</taxon>
        <taxon>Polyangiaceae</taxon>
        <taxon>Sorangium</taxon>
    </lineage>
</organism>
<comment type="caution">
    <text evidence="1">The sequence shown here is derived from an EMBL/GenBank/DDBJ whole genome shotgun (WGS) entry which is preliminary data.</text>
</comment>
<name>A0A150U3R3_SORCE</name>
<evidence type="ECO:0000313" key="1">
    <source>
        <dbReference type="EMBL" id="KYG11474.1"/>
    </source>
</evidence>
<gene>
    <name evidence="1" type="ORF">BE21_00805</name>
</gene>
<sequence length="524" mass="56412">MLRSDTIVSSRTARRAVVLGRSLLGRLVAAALVTAASDAEACTLLSCRAETALARVYDVIRALATPECLTPGHIPNTVDILDDETLNAGAFYDQVNGKPRIAVNRGLLDLHDALSYYASAAASTRVKATADLLLFKAKSPYGPLGSYAPMSDWQNQATPYSWHSSFHARAAFVLAHELAHHCLGHNDANLNPLPPLRAAAGNVLKNWRPLIDLGHVSGSSSSSIQMETAADTWAIGLLMKYKDSILLDPEATASAIAEFAILDYAAGRAPAGSGAEQWSHPMGDARFQGAWYAMYDKVKGVPFLKDIHYIVLCLNSYPKIDILERFAAGQEICQTQPPAVRFHMSIAEQSAGSVKKRLQPSALAEVSEGNAAPFEPEPVLIPQKIPLRPVSLGRLARVAARPLRLSADAVPLSIDADGDLSLMIRRADDSKDAVREVPLVRTAPGAQFHWSVMVDREASYALKLAPKQTGRGKLEVRVGDAPVLRLDVPGGDALSLSQPREGVESSGGELVFRIEKLARQGEEE</sequence>
<proteinExistence type="predicted"/>
<evidence type="ECO:0000313" key="2">
    <source>
        <dbReference type="Proteomes" id="UP000075502"/>
    </source>
</evidence>